<dbReference type="Proteomes" id="UP000030764">
    <property type="component" value="Unassembled WGS sequence"/>
</dbReference>
<reference evidence="2 3" key="1">
    <citation type="journal article" date="2014" name="Nat. Genet.">
        <title>Genome and transcriptome of the porcine whipworm Trichuris suis.</title>
        <authorList>
            <person name="Jex A.R."/>
            <person name="Nejsum P."/>
            <person name="Schwarz E.M."/>
            <person name="Hu L."/>
            <person name="Young N.D."/>
            <person name="Hall R.S."/>
            <person name="Korhonen P.K."/>
            <person name="Liao S."/>
            <person name="Thamsborg S."/>
            <person name="Xia J."/>
            <person name="Xu P."/>
            <person name="Wang S."/>
            <person name="Scheerlinck J.P."/>
            <person name="Hofmann A."/>
            <person name="Sternberg P.W."/>
            <person name="Wang J."/>
            <person name="Gasser R.B."/>
        </authorList>
    </citation>
    <scope>NUCLEOTIDE SEQUENCE [LARGE SCALE GENOMIC DNA]</scope>
    <source>
        <strain evidence="2">DCEP-RM93M</strain>
    </source>
</reference>
<proteinExistence type="predicted"/>
<sequence length="206" mass="23681">MCTPNDYTRPPAPRVEESSGKWPLVSHSPVVVVSFSQRRKADIKKKWSTKLTSIETLQLQANNRKKGIAEHNYGRQSFPAKMSASMTKSIMCRQVKFNRLAEMKVQGNLSIRRASRNLACPKWTNRSCHHHGLTKKGAKKAEVHNLTQEVLLLSTVFIRGRETFCTCELSMICRLPKRNFNRRIPMQTKVILLRREKRALKSNPPL</sequence>
<evidence type="ECO:0000313" key="3">
    <source>
        <dbReference type="Proteomes" id="UP000030764"/>
    </source>
</evidence>
<protein>
    <submittedName>
        <fullName evidence="2">Uncharacterized protein</fullName>
    </submittedName>
</protein>
<feature type="region of interest" description="Disordered" evidence="1">
    <location>
        <begin position="1"/>
        <end position="20"/>
    </location>
</feature>
<evidence type="ECO:0000313" key="2">
    <source>
        <dbReference type="EMBL" id="KFD54965.1"/>
    </source>
</evidence>
<dbReference type="AlphaFoldDB" id="A0A085MCL9"/>
<organism evidence="2 3">
    <name type="scientific">Trichuris suis</name>
    <name type="common">pig whipworm</name>
    <dbReference type="NCBI Taxonomy" id="68888"/>
    <lineage>
        <taxon>Eukaryota</taxon>
        <taxon>Metazoa</taxon>
        <taxon>Ecdysozoa</taxon>
        <taxon>Nematoda</taxon>
        <taxon>Enoplea</taxon>
        <taxon>Dorylaimia</taxon>
        <taxon>Trichinellida</taxon>
        <taxon>Trichuridae</taxon>
        <taxon>Trichuris</taxon>
    </lineage>
</organism>
<name>A0A085MCL9_9BILA</name>
<evidence type="ECO:0000256" key="1">
    <source>
        <dbReference type="SAM" id="MobiDB-lite"/>
    </source>
</evidence>
<dbReference type="EMBL" id="KL363203">
    <property type="protein sequence ID" value="KFD54965.1"/>
    <property type="molecule type" value="Genomic_DNA"/>
</dbReference>
<keyword evidence="3" id="KW-1185">Reference proteome</keyword>
<accession>A0A085MCL9</accession>
<gene>
    <name evidence="2" type="ORF">M513_04147</name>
</gene>